<dbReference type="EMBL" id="JAPWDV010000001">
    <property type="protein sequence ID" value="KAJ6222915.1"/>
    <property type="molecule type" value="Genomic_DNA"/>
</dbReference>
<accession>A0A9Q0MBM0</accession>
<keyword evidence="2" id="KW-1185">Reference proteome</keyword>
<sequence length="200" mass="23185">MEKSIKLEKALLDQRLKLEVEEVLGEVNDFLWIYYGRPQYILKKFKICPWTLANDDLDKIKDLLDKAPSIDQLMKCHRLVGALSITCEQKDNLINLQRAIDNIQKVRTNLSGLIQRIQTHLANVEIKREANIKPAPIDKLTNIKSCELDLLCEKMSDKRKVDVHFDKSNALTQPFAKIKKDNSKTIEKEPNITMKMPKKM</sequence>
<name>A0A9Q0MBM0_BLOTA</name>
<comment type="caution">
    <text evidence="1">The sequence shown here is derived from an EMBL/GenBank/DDBJ whole genome shotgun (WGS) entry which is preliminary data.</text>
</comment>
<gene>
    <name evidence="1" type="ORF">RDWZM_001460</name>
</gene>
<dbReference type="Proteomes" id="UP001142055">
    <property type="component" value="Chromosome 1"/>
</dbReference>
<reference evidence="1" key="1">
    <citation type="submission" date="2022-12" db="EMBL/GenBank/DDBJ databases">
        <title>Genome assemblies of Blomia tropicalis.</title>
        <authorList>
            <person name="Cui Y."/>
        </authorList>
    </citation>
    <scope>NUCLEOTIDE SEQUENCE</scope>
    <source>
        <tissue evidence="1">Adult mites</tissue>
    </source>
</reference>
<organism evidence="1 2">
    <name type="scientific">Blomia tropicalis</name>
    <name type="common">Mite</name>
    <dbReference type="NCBI Taxonomy" id="40697"/>
    <lineage>
        <taxon>Eukaryota</taxon>
        <taxon>Metazoa</taxon>
        <taxon>Ecdysozoa</taxon>
        <taxon>Arthropoda</taxon>
        <taxon>Chelicerata</taxon>
        <taxon>Arachnida</taxon>
        <taxon>Acari</taxon>
        <taxon>Acariformes</taxon>
        <taxon>Sarcoptiformes</taxon>
        <taxon>Astigmata</taxon>
        <taxon>Glycyphagoidea</taxon>
        <taxon>Echimyopodidae</taxon>
        <taxon>Blomia</taxon>
    </lineage>
</organism>
<proteinExistence type="predicted"/>
<dbReference type="AlphaFoldDB" id="A0A9Q0MBM0"/>
<evidence type="ECO:0000313" key="2">
    <source>
        <dbReference type="Proteomes" id="UP001142055"/>
    </source>
</evidence>
<protein>
    <submittedName>
        <fullName evidence="1">Uncharacterized protein</fullName>
    </submittedName>
</protein>
<evidence type="ECO:0000313" key="1">
    <source>
        <dbReference type="EMBL" id="KAJ6222915.1"/>
    </source>
</evidence>